<protein>
    <submittedName>
        <fullName evidence="1">Uncharacterized protein</fullName>
    </submittedName>
</protein>
<dbReference type="Proteomes" id="UP000824071">
    <property type="component" value="Unassembled WGS sequence"/>
</dbReference>
<gene>
    <name evidence="1" type="ORF">IAC53_08630</name>
</gene>
<reference evidence="1" key="2">
    <citation type="journal article" date="2021" name="PeerJ">
        <title>Extensive microbial diversity within the chicken gut microbiome revealed by metagenomics and culture.</title>
        <authorList>
            <person name="Gilroy R."/>
            <person name="Ravi A."/>
            <person name="Getino M."/>
            <person name="Pursley I."/>
            <person name="Horton D.L."/>
            <person name="Alikhan N.F."/>
            <person name="Baker D."/>
            <person name="Gharbi K."/>
            <person name="Hall N."/>
            <person name="Watson M."/>
            <person name="Adriaenssens E.M."/>
            <person name="Foster-Nyarko E."/>
            <person name="Jarju S."/>
            <person name="Secka A."/>
            <person name="Antonio M."/>
            <person name="Oren A."/>
            <person name="Chaudhuri R.R."/>
            <person name="La Ragione R."/>
            <person name="Hildebrand F."/>
            <person name="Pallen M.J."/>
        </authorList>
    </citation>
    <scope>NUCLEOTIDE SEQUENCE</scope>
    <source>
        <strain evidence="1">ChiGjej1B1-19959</strain>
    </source>
</reference>
<dbReference type="EMBL" id="DVMW01000049">
    <property type="protein sequence ID" value="HIU36654.1"/>
    <property type="molecule type" value="Genomic_DNA"/>
</dbReference>
<evidence type="ECO:0000313" key="1">
    <source>
        <dbReference type="EMBL" id="HIU36654.1"/>
    </source>
</evidence>
<reference evidence="1" key="1">
    <citation type="submission" date="2020-10" db="EMBL/GenBank/DDBJ databases">
        <authorList>
            <person name="Gilroy R."/>
        </authorList>
    </citation>
    <scope>NUCLEOTIDE SEQUENCE</scope>
    <source>
        <strain evidence="1">ChiGjej1B1-19959</strain>
    </source>
</reference>
<sequence length="121" mass="12809">MDVIEVMRQLHTLYGYDLAALEAARGLLAGVCAAFACRLRKPENASAPAVLDAAAAVCHYQLILRRAPDDGGVTVFKAGDVTVQMNRTAALEAAARTRDEALAAAAPFLTDDDFLFAQVTA</sequence>
<proteinExistence type="predicted"/>
<comment type="caution">
    <text evidence="1">The sequence shown here is derived from an EMBL/GenBank/DDBJ whole genome shotgun (WGS) entry which is preliminary data.</text>
</comment>
<accession>A0A9D1LEE9</accession>
<name>A0A9D1LEE9_9FIRM</name>
<dbReference type="AlphaFoldDB" id="A0A9D1LEE9"/>
<evidence type="ECO:0000313" key="2">
    <source>
        <dbReference type="Proteomes" id="UP000824071"/>
    </source>
</evidence>
<organism evidence="1 2">
    <name type="scientific">Candidatus Fimenecus excrementigallinarum</name>
    <dbReference type="NCBI Taxonomy" id="2840816"/>
    <lineage>
        <taxon>Bacteria</taxon>
        <taxon>Bacillati</taxon>
        <taxon>Bacillota</taxon>
        <taxon>Clostridia</taxon>
        <taxon>Candidatus Fimenecus</taxon>
    </lineage>
</organism>